<dbReference type="HAMAP" id="MF_01917">
    <property type="entry name" value="Cardiolipin_synth_ClsB"/>
    <property type="match status" value="1"/>
</dbReference>
<feature type="domain" description="PLD phosphodiesterase" evidence="11">
    <location>
        <begin position="309"/>
        <end position="336"/>
    </location>
</feature>
<dbReference type="AlphaFoldDB" id="A0A4Z0BF70"/>
<evidence type="ECO:0000256" key="6">
    <source>
        <dbReference type="ARBA" id="ARBA00023136"/>
    </source>
</evidence>
<dbReference type="NCBIfam" id="NF008427">
    <property type="entry name" value="PRK11263.1"/>
    <property type="match status" value="1"/>
</dbReference>
<comment type="similarity">
    <text evidence="9">Belongs to the phospholipase D family. Cardiolipin synthase subfamily. ClsB sub-subfamily.</text>
</comment>
<feature type="domain" description="PLD phosphodiesterase" evidence="11">
    <location>
        <begin position="125"/>
        <end position="152"/>
    </location>
</feature>
<gene>
    <name evidence="9 12" type="primary">clsB</name>
    <name evidence="12" type="ORF">EZ242_16130</name>
</gene>
<keyword evidence="3 9" id="KW-0808">Transferase</keyword>
<protein>
    <recommendedName>
        <fullName evidence="9">Cardiolipin synthase B</fullName>
        <shortName evidence="9">CL synthase</shortName>
        <ecNumber evidence="9">2.7.8.-</ecNumber>
    </recommendedName>
</protein>
<dbReference type="CDD" id="cd09159">
    <property type="entry name" value="PLDc_ybhO_like_2"/>
    <property type="match status" value="1"/>
</dbReference>
<feature type="active site" evidence="9">
    <location>
        <position position="132"/>
    </location>
</feature>
<keyword evidence="1 9" id="KW-1003">Cell membrane</keyword>
<evidence type="ECO:0000256" key="10">
    <source>
        <dbReference type="SAM" id="MobiDB-lite"/>
    </source>
</evidence>
<evidence type="ECO:0000259" key="11">
    <source>
        <dbReference type="PROSITE" id="PS50035"/>
    </source>
</evidence>
<dbReference type="OrthoDB" id="9762009at2"/>
<dbReference type="EMBL" id="SMLL01000006">
    <property type="protein sequence ID" value="TFY97976.1"/>
    <property type="molecule type" value="Genomic_DNA"/>
</dbReference>
<name>A0A4Z0BF70_9BURK</name>
<feature type="active site" evidence="9">
    <location>
        <position position="316"/>
    </location>
</feature>
<dbReference type="GO" id="GO:0032049">
    <property type="term" value="P:cardiolipin biosynthetic process"/>
    <property type="evidence" value="ECO:0007669"/>
    <property type="project" value="InterPro"/>
</dbReference>
<dbReference type="InterPro" id="IPR001736">
    <property type="entry name" value="PLipase_D/transphosphatidylase"/>
</dbReference>
<dbReference type="EC" id="2.7.8.-" evidence="9"/>
<comment type="caution">
    <text evidence="12">The sequence shown here is derived from an EMBL/GenBank/DDBJ whole genome shotgun (WGS) entry which is preliminary data.</text>
</comment>
<comment type="subcellular location">
    <subcellularLocation>
        <location evidence="9">Cell membrane</location>
        <topology evidence="9">Peripheral membrane protein</topology>
    </subcellularLocation>
</comment>
<keyword evidence="2 9" id="KW-0444">Lipid biosynthesis</keyword>
<evidence type="ECO:0000256" key="3">
    <source>
        <dbReference type="ARBA" id="ARBA00022679"/>
    </source>
</evidence>
<dbReference type="Gene3D" id="3.30.870.10">
    <property type="entry name" value="Endonuclease Chain A"/>
    <property type="match status" value="2"/>
</dbReference>
<keyword evidence="5 9" id="KW-0443">Lipid metabolism</keyword>
<feature type="active site" evidence="9">
    <location>
        <position position="137"/>
    </location>
</feature>
<feature type="active site" evidence="9">
    <location>
        <position position="314"/>
    </location>
</feature>
<evidence type="ECO:0000313" key="13">
    <source>
        <dbReference type="Proteomes" id="UP000297564"/>
    </source>
</evidence>
<evidence type="ECO:0000313" key="12">
    <source>
        <dbReference type="EMBL" id="TFY97976.1"/>
    </source>
</evidence>
<keyword evidence="13" id="KW-1185">Reference proteome</keyword>
<feature type="active site" evidence="9">
    <location>
        <position position="130"/>
    </location>
</feature>
<dbReference type="RefSeq" id="WP_135286209.1">
    <property type="nucleotide sequence ID" value="NZ_SMLL01000006.1"/>
</dbReference>
<keyword evidence="8 9" id="KW-1208">Phospholipid metabolism</keyword>
<keyword evidence="7 9" id="KW-0594">Phospholipid biosynthesis</keyword>
<keyword evidence="4" id="KW-0677">Repeat</keyword>
<evidence type="ECO:0000256" key="8">
    <source>
        <dbReference type="ARBA" id="ARBA00023264"/>
    </source>
</evidence>
<dbReference type="PROSITE" id="PS50035">
    <property type="entry name" value="PLD"/>
    <property type="match status" value="2"/>
</dbReference>
<dbReference type="InterPro" id="IPR030872">
    <property type="entry name" value="Cardiolipin_synth_ClsB"/>
</dbReference>
<organism evidence="12 13">
    <name type="scientific">Ramlibacter rhizophilus</name>
    <dbReference type="NCBI Taxonomy" id="1781167"/>
    <lineage>
        <taxon>Bacteria</taxon>
        <taxon>Pseudomonadati</taxon>
        <taxon>Pseudomonadota</taxon>
        <taxon>Betaproteobacteria</taxon>
        <taxon>Burkholderiales</taxon>
        <taxon>Comamonadaceae</taxon>
        <taxon>Ramlibacter</taxon>
    </lineage>
</organism>
<accession>A0A4Z0BF70</accession>
<evidence type="ECO:0000256" key="7">
    <source>
        <dbReference type="ARBA" id="ARBA00023209"/>
    </source>
</evidence>
<feature type="active site" evidence="9">
    <location>
        <position position="321"/>
    </location>
</feature>
<evidence type="ECO:0000256" key="4">
    <source>
        <dbReference type="ARBA" id="ARBA00022737"/>
    </source>
</evidence>
<dbReference type="CDD" id="cd09110">
    <property type="entry name" value="PLDc_CLS_1"/>
    <property type="match status" value="1"/>
</dbReference>
<dbReference type="GO" id="GO:0005886">
    <property type="term" value="C:plasma membrane"/>
    <property type="evidence" value="ECO:0007669"/>
    <property type="project" value="UniProtKB-SubCell"/>
</dbReference>
<dbReference type="SMART" id="SM00155">
    <property type="entry name" value="PLDc"/>
    <property type="match status" value="2"/>
</dbReference>
<evidence type="ECO:0000256" key="9">
    <source>
        <dbReference type="HAMAP-Rule" id="MF_01917"/>
    </source>
</evidence>
<keyword evidence="6 9" id="KW-0472">Membrane</keyword>
<dbReference type="GO" id="GO:0008808">
    <property type="term" value="F:cardiolipin synthase activity"/>
    <property type="evidence" value="ECO:0007669"/>
    <property type="project" value="InterPro"/>
</dbReference>
<reference evidence="12 13" key="1">
    <citation type="submission" date="2019-03" db="EMBL/GenBank/DDBJ databases">
        <title>Ramlibacter rhizophilus CCTCC AB2015357, whole genome shotgun sequence.</title>
        <authorList>
            <person name="Zhang X."/>
            <person name="Feng G."/>
            <person name="Zhu H."/>
        </authorList>
    </citation>
    <scope>NUCLEOTIDE SEQUENCE [LARGE SCALE GENOMIC DNA]</scope>
    <source>
        <strain evidence="12 13">CCTCC AB2015357</strain>
    </source>
</reference>
<dbReference type="Pfam" id="PF13091">
    <property type="entry name" value="PLDc_2"/>
    <property type="match status" value="2"/>
</dbReference>
<proteinExistence type="inferred from homology"/>
<dbReference type="PANTHER" id="PTHR21248:SF23">
    <property type="entry name" value="CARDIOLIPIN SYNTHASE B"/>
    <property type="match status" value="1"/>
</dbReference>
<feature type="region of interest" description="Disordered" evidence="10">
    <location>
        <begin position="411"/>
        <end position="434"/>
    </location>
</feature>
<dbReference type="SUPFAM" id="SSF56024">
    <property type="entry name" value="Phospholipase D/nuclease"/>
    <property type="match status" value="2"/>
</dbReference>
<comment type="function">
    <text evidence="9">Catalyzes the phosphatidyl group transfer from one phosphatidylglycerol molecule to another to form cardiolipin (CL) (diphosphatidylglycerol) and glycerol.</text>
</comment>
<evidence type="ECO:0000256" key="1">
    <source>
        <dbReference type="ARBA" id="ARBA00022475"/>
    </source>
</evidence>
<evidence type="ECO:0000256" key="2">
    <source>
        <dbReference type="ARBA" id="ARBA00022516"/>
    </source>
</evidence>
<comment type="catalytic activity">
    <reaction evidence="9">
        <text>2 a 1,2-diacyl-sn-glycero-3-phospho-(1'-sn-glycerol) = a cardiolipin + glycerol</text>
        <dbReference type="Rhea" id="RHEA:31451"/>
        <dbReference type="ChEBI" id="CHEBI:17754"/>
        <dbReference type="ChEBI" id="CHEBI:62237"/>
        <dbReference type="ChEBI" id="CHEBI:64716"/>
    </reaction>
</comment>
<evidence type="ECO:0000256" key="5">
    <source>
        <dbReference type="ARBA" id="ARBA00023098"/>
    </source>
</evidence>
<dbReference type="InterPro" id="IPR025202">
    <property type="entry name" value="PLD-like_dom"/>
</dbReference>
<dbReference type="Proteomes" id="UP000297564">
    <property type="component" value="Unassembled WGS sequence"/>
</dbReference>
<dbReference type="PANTHER" id="PTHR21248">
    <property type="entry name" value="CARDIOLIPIN SYNTHASE"/>
    <property type="match status" value="1"/>
</dbReference>
<sequence length="434" mass="49601">MRRSRRRSTCDARGGPAVNDWIPGNRFEVLENGEEFYPRVFEAIAAAQREVVIETFILWEDKVGVQLRDVLVATASRGVQVDLTIDGWGSPDLSDAFLGSLTRAGVRVHVFEPGPRSTRWRFLNILRRMHRKIVVVDGSLAFVGGINYSADHLADYGPEAKQDYAVEVRGPIVAAIHRFTHGELAKGLRQQRRRSWWRRRKHLRAQPGELPHAGKAEAQFVVRDNVDHKDDIERHYREAIRSARERVVIANAYFFPGYRLVRELRQAARRGVEVRLVLQGQPDMAIVKTAATTLYHHLLKAGVRVFEYCDRPLHGKVALVDREWSTVGSSNLDPLSLALNLEANVFIRDRDFNAQLAARLERLVQESCREIRRETLGKVRGLDLVRSYLAFHVMRKFARWADWLPRHAPKVRTTQPEEAATPLASPASLEEQRP</sequence>